<feature type="compositionally biased region" description="Polar residues" evidence="1">
    <location>
        <begin position="161"/>
        <end position="191"/>
    </location>
</feature>
<gene>
    <name evidence="2" type="ORF">R3P38DRAFT_139879</name>
</gene>
<evidence type="ECO:0000313" key="2">
    <source>
        <dbReference type="EMBL" id="KAK6992713.1"/>
    </source>
</evidence>
<evidence type="ECO:0000313" key="3">
    <source>
        <dbReference type="Proteomes" id="UP001362999"/>
    </source>
</evidence>
<feature type="compositionally biased region" description="Basic and acidic residues" evidence="1">
    <location>
        <begin position="322"/>
        <end position="331"/>
    </location>
</feature>
<dbReference type="Proteomes" id="UP001362999">
    <property type="component" value="Unassembled WGS sequence"/>
</dbReference>
<organism evidence="2 3">
    <name type="scientific">Favolaschia claudopus</name>
    <dbReference type="NCBI Taxonomy" id="2862362"/>
    <lineage>
        <taxon>Eukaryota</taxon>
        <taxon>Fungi</taxon>
        <taxon>Dikarya</taxon>
        <taxon>Basidiomycota</taxon>
        <taxon>Agaricomycotina</taxon>
        <taxon>Agaricomycetes</taxon>
        <taxon>Agaricomycetidae</taxon>
        <taxon>Agaricales</taxon>
        <taxon>Marasmiineae</taxon>
        <taxon>Mycenaceae</taxon>
        <taxon>Favolaschia</taxon>
    </lineage>
</organism>
<feature type="compositionally biased region" description="Polar residues" evidence="1">
    <location>
        <begin position="358"/>
        <end position="367"/>
    </location>
</feature>
<proteinExistence type="predicted"/>
<name>A0AAV9ZWA5_9AGAR</name>
<protein>
    <submittedName>
        <fullName evidence="2">Uncharacterized protein</fullName>
    </submittedName>
</protein>
<dbReference type="AlphaFoldDB" id="A0AAV9ZWA5"/>
<keyword evidence="3" id="KW-1185">Reference proteome</keyword>
<feature type="compositionally biased region" description="Polar residues" evidence="1">
    <location>
        <begin position="332"/>
        <end position="341"/>
    </location>
</feature>
<sequence>MSSLSNDLCTKCHIGFFTLPRACEGFHTPGANEGRSYQRCQYNNFKKGAENPCTGYRWRDDIPRQMLPLNSSPSDSDSPATSTPILIPITQLTPPSIPFVHNTISPSKSTRRAAKQPCVSISCTQLGHRGGHRHAKCLWQFCKGCCQQTQEHCPAPRHNDPPSSALNSFTAVSPRSDNSTSVSTPTASLSSQNSLPITFAKPMGRMVDAAYAQKILQGDHDVAVTNNFQREIYRKSEILSLKIRIWTTNGQAPYSLVVSNPTAPWFHPKDCEPITTLIGQKACVTYAYWERSEWILTNVAIKVKPSVDTLLLRLADVSDCVDGPRSKRRLSESSSHYQTPSPIRARTSRERPHIEPLSYTQNSSPSPMAQGPSVVIDLSSGSEDELPDPDVPLGSKISVTTQQPTLGSTQAQTVSTASTAVFTPKFPLEYACEMDVAFKTMASQSGTVANRFRNTFHLPFVRTTYYTHYNAWREMEADALAYAVQCGRNAGGNWQ</sequence>
<evidence type="ECO:0000256" key="1">
    <source>
        <dbReference type="SAM" id="MobiDB-lite"/>
    </source>
</evidence>
<comment type="caution">
    <text evidence="2">The sequence shown here is derived from an EMBL/GenBank/DDBJ whole genome shotgun (WGS) entry which is preliminary data.</text>
</comment>
<feature type="non-terminal residue" evidence="2">
    <location>
        <position position="495"/>
    </location>
</feature>
<accession>A0AAV9ZWA5</accession>
<dbReference type="EMBL" id="JAWWNJ010000107">
    <property type="protein sequence ID" value="KAK6992713.1"/>
    <property type="molecule type" value="Genomic_DNA"/>
</dbReference>
<reference evidence="2 3" key="1">
    <citation type="journal article" date="2024" name="J Genomics">
        <title>Draft genome sequencing and assembly of Favolaschia claudopus CIRM-BRFM 2984 isolated from oak limbs.</title>
        <authorList>
            <person name="Navarro D."/>
            <person name="Drula E."/>
            <person name="Chaduli D."/>
            <person name="Cazenave R."/>
            <person name="Ahrendt S."/>
            <person name="Wang J."/>
            <person name="Lipzen A."/>
            <person name="Daum C."/>
            <person name="Barry K."/>
            <person name="Grigoriev I.V."/>
            <person name="Favel A."/>
            <person name="Rosso M.N."/>
            <person name="Martin F."/>
        </authorList>
    </citation>
    <scope>NUCLEOTIDE SEQUENCE [LARGE SCALE GENOMIC DNA]</scope>
    <source>
        <strain evidence="2 3">CIRM-BRFM 2984</strain>
    </source>
</reference>
<feature type="region of interest" description="Disordered" evidence="1">
    <location>
        <begin position="321"/>
        <end position="391"/>
    </location>
</feature>
<feature type="region of interest" description="Disordered" evidence="1">
    <location>
        <begin position="152"/>
        <end position="191"/>
    </location>
</feature>